<dbReference type="InterPro" id="IPR031325">
    <property type="entry name" value="RHS_repeat"/>
</dbReference>
<accession>A0ABT4E337</accession>
<protein>
    <submittedName>
        <fullName evidence="1">RHS repeat protein</fullName>
    </submittedName>
</protein>
<evidence type="ECO:0000313" key="2">
    <source>
        <dbReference type="Proteomes" id="UP001527090"/>
    </source>
</evidence>
<keyword evidence="2" id="KW-1185">Reference proteome</keyword>
<dbReference type="Gene3D" id="2.180.10.10">
    <property type="entry name" value="RHS repeat-associated core"/>
    <property type="match status" value="1"/>
</dbReference>
<organism evidence="1 2">
    <name type="scientific">Paenibacillus alvei</name>
    <name type="common">Bacillus alvei</name>
    <dbReference type="NCBI Taxonomy" id="44250"/>
    <lineage>
        <taxon>Bacteria</taxon>
        <taxon>Bacillati</taxon>
        <taxon>Bacillota</taxon>
        <taxon>Bacilli</taxon>
        <taxon>Bacillales</taxon>
        <taxon>Paenibacillaceae</taxon>
        <taxon>Paenibacillus</taxon>
    </lineage>
</organism>
<proteinExistence type="predicted"/>
<dbReference type="EMBL" id="JAMDLY010000005">
    <property type="protein sequence ID" value="MCY9528150.1"/>
    <property type="molecule type" value="Genomic_DNA"/>
</dbReference>
<reference evidence="1 2" key="1">
    <citation type="submission" date="2022-05" db="EMBL/GenBank/DDBJ databases">
        <title>Genome Sequencing of Bee-Associated Microbes.</title>
        <authorList>
            <person name="Dunlap C."/>
        </authorList>
    </citation>
    <scope>NUCLEOTIDE SEQUENCE [LARGE SCALE GENOMIC DNA]</scope>
    <source>
        <strain evidence="1 2">NRRL NRS-750</strain>
    </source>
</reference>
<dbReference type="Pfam" id="PF05593">
    <property type="entry name" value="RHS_repeat"/>
    <property type="match status" value="1"/>
</dbReference>
<dbReference type="InterPro" id="IPR006530">
    <property type="entry name" value="YD"/>
</dbReference>
<gene>
    <name evidence="1" type="ORF">M5X04_02210</name>
</gene>
<dbReference type="RefSeq" id="WP_021252142.1">
    <property type="nucleotide sequence ID" value="NZ_JAMDLY010000005.1"/>
</dbReference>
<dbReference type="Proteomes" id="UP001527090">
    <property type="component" value="Unassembled WGS sequence"/>
</dbReference>
<sequence>MYTTKIETQAIGATQKRITEYEYDRSRGRAVPTRIKESSYDGGRWSPDRYTHRTYNRWGFITAETNPLGVTNNFQYDFVSEKKVALLSSTQPSANNESLHSSYQYNFANGEFMQLIMKNNHGALLQQINYAYDAVGNPITIHIKGDQRDTVVQQEFHPRFKSSYLNKQSVQVANVDGAVSTIEQHLEYEPYLGLVIKSIDGNGNETHYTYDKLGRVT</sequence>
<evidence type="ECO:0000313" key="1">
    <source>
        <dbReference type="EMBL" id="MCY9528150.1"/>
    </source>
</evidence>
<name>A0ABT4E337_PAEAL</name>
<dbReference type="NCBIfam" id="TIGR01643">
    <property type="entry name" value="YD_repeat_2x"/>
    <property type="match status" value="1"/>
</dbReference>
<comment type="caution">
    <text evidence="1">The sequence shown here is derived from an EMBL/GenBank/DDBJ whole genome shotgun (WGS) entry which is preliminary data.</text>
</comment>